<keyword evidence="1" id="KW-0479">Metal-binding</keyword>
<dbReference type="EMBL" id="JACJVO010000021">
    <property type="protein sequence ID" value="MBB6732608.1"/>
    <property type="molecule type" value="Genomic_DNA"/>
</dbReference>
<sequence>MKPNILWICTDQQRFDTLGCYGNPWVRTPDIDALARRGSLFENACCQSTICSPSRASFLTGRYPRTTGFLKNGQSIPDTEVPVTRLLQEAGYTCGLSGKLHLSACHPSVSKGMEPRIKDGYDVFHWSHHPQEDWPVNEYSQWLRSKGKRYEARPLPECEHVVCGPDAGDHQAAWCAEKAIEFIEANARFEQPWLFSVNIFAPHHPFDPPESHLKRYLERLDDIPLPNYEEGELEGKPGVQRRDHNGAYANSKLYPFARMSERDHKYLRAAYWAMCDLIDEQVGRMLEALERTGQLDNTMVIFMSDHGELLGDHGIYLKGPHFYEESVHVPLIVSYPGVFQAGKRISALTELLDLAPTLLEAAGLPISPGIQGKSLLPLLTGTVTSHREDILCEVDEVRANGEARASGTMLRTETHKLVVHGPAPEGELYDLREDPQERRNLWNDAASAGVKLQLMERLCRRLADTADPRLLKTAPW</sequence>
<accession>A0A7X0VY55</accession>
<dbReference type="InterPro" id="IPR017850">
    <property type="entry name" value="Alkaline_phosphatase_core_sf"/>
</dbReference>
<keyword evidence="2 4" id="KW-0378">Hydrolase</keyword>
<evidence type="ECO:0000313" key="5">
    <source>
        <dbReference type="Proteomes" id="UP000564644"/>
    </source>
</evidence>
<keyword evidence="4" id="KW-0808">Transferase</keyword>
<evidence type="ECO:0000256" key="2">
    <source>
        <dbReference type="ARBA" id="ARBA00022801"/>
    </source>
</evidence>
<dbReference type="PANTHER" id="PTHR45953">
    <property type="entry name" value="IDURONATE 2-SULFATASE"/>
    <property type="match status" value="1"/>
</dbReference>
<dbReference type="GO" id="GO:0046872">
    <property type="term" value="F:metal ion binding"/>
    <property type="evidence" value="ECO:0007669"/>
    <property type="project" value="UniProtKB-KW"/>
</dbReference>
<dbReference type="RefSeq" id="WP_185130274.1">
    <property type="nucleotide sequence ID" value="NZ_JACJVO010000021.1"/>
</dbReference>
<dbReference type="GO" id="GO:0008484">
    <property type="term" value="F:sulfuric ester hydrolase activity"/>
    <property type="evidence" value="ECO:0007669"/>
    <property type="project" value="TreeGrafter"/>
</dbReference>
<dbReference type="GO" id="GO:0016740">
    <property type="term" value="F:transferase activity"/>
    <property type="evidence" value="ECO:0007669"/>
    <property type="project" value="UniProtKB-KW"/>
</dbReference>
<dbReference type="Proteomes" id="UP000564644">
    <property type="component" value="Unassembled WGS sequence"/>
</dbReference>
<protein>
    <submittedName>
        <fullName evidence="4">Sulfatase-like hydrolase/transferase</fullName>
    </submittedName>
</protein>
<reference evidence="4 5" key="1">
    <citation type="submission" date="2020-08" db="EMBL/GenBank/DDBJ databases">
        <title>Cohnella phylogeny.</title>
        <authorList>
            <person name="Dunlap C."/>
        </authorList>
    </citation>
    <scope>NUCLEOTIDE SEQUENCE [LARGE SCALE GENOMIC DNA]</scope>
    <source>
        <strain evidence="4 5">CBP 2801</strain>
    </source>
</reference>
<evidence type="ECO:0000313" key="4">
    <source>
        <dbReference type="EMBL" id="MBB6732608.1"/>
    </source>
</evidence>
<organism evidence="4 5">
    <name type="scientific">Cohnella zeiphila</name>
    <dbReference type="NCBI Taxonomy" id="2761120"/>
    <lineage>
        <taxon>Bacteria</taxon>
        <taxon>Bacillati</taxon>
        <taxon>Bacillota</taxon>
        <taxon>Bacilli</taxon>
        <taxon>Bacillales</taxon>
        <taxon>Paenibacillaceae</taxon>
        <taxon>Cohnella</taxon>
    </lineage>
</organism>
<keyword evidence="5" id="KW-1185">Reference proteome</keyword>
<evidence type="ECO:0000259" key="3">
    <source>
        <dbReference type="Pfam" id="PF00884"/>
    </source>
</evidence>
<dbReference type="GO" id="GO:0005737">
    <property type="term" value="C:cytoplasm"/>
    <property type="evidence" value="ECO:0007669"/>
    <property type="project" value="TreeGrafter"/>
</dbReference>
<dbReference type="InterPro" id="IPR000917">
    <property type="entry name" value="Sulfatase_N"/>
</dbReference>
<dbReference type="Pfam" id="PF00884">
    <property type="entry name" value="Sulfatase"/>
    <property type="match status" value="1"/>
</dbReference>
<dbReference type="AlphaFoldDB" id="A0A7X0VY55"/>
<dbReference type="Gene3D" id="3.40.720.10">
    <property type="entry name" value="Alkaline Phosphatase, subunit A"/>
    <property type="match status" value="1"/>
</dbReference>
<dbReference type="SUPFAM" id="SSF53649">
    <property type="entry name" value="Alkaline phosphatase-like"/>
    <property type="match status" value="1"/>
</dbReference>
<proteinExistence type="predicted"/>
<name>A0A7X0VY55_9BACL</name>
<dbReference type="PANTHER" id="PTHR45953:SF1">
    <property type="entry name" value="IDURONATE 2-SULFATASE"/>
    <property type="match status" value="1"/>
</dbReference>
<feature type="domain" description="Sulfatase N-terminal" evidence="3">
    <location>
        <begin position="3"/>
        <end position="363"/>
    </location>
</feature>
<gene>
    <name evidence="4" type="ORF">H7C18_16925</name>
</gene>
<comment type="caution">
    <text evidence="4">The sequence shown here is derived from an EMBL/GenBank/DDBJ whole genome shotgun (WGS) entry which is preliminary data.</text>
</comment>
<evidence type="ECO:0000256" key="1">
    <source>
        <dbReference type="ARBA" id="ARBA00022723"/>
    </source>
</evidence>